<feature type="compositionally biased region" description="Polar residues" evidence="11">
    <location>
        <begin position="47"/>
        <end position="57"/>
    </location>
</feature>
<dbReference type="PROSITE" id="PS50118">
    <property type="entry name" value="HMG_BOX_2"/>
    <property type="match status" value="1"/>
</dbReference>
<feature type="compositionally biased region" description="Basic and acidic residues" evidence="11">
    <location>
        <begin position="63"/>
        <end position="91"/>
    </location>
</feature>
<feature type="region of interest" description="Disordered" evidence="11">
    <location>
        <begin position="400"/>
        <end position="426"/>
    </location>
</feature>
<dbReference type="InterPro" id="IPR013558">
    <property type="entry name" value="CTNNB1-bd_N"/>
</dbReference>
<feature type="compositionally biased region" description="Gly residues" evidence="11">
    <location>
        <begin position="1"/>
        <end position="11"/>
    </location>
</feature>
<dbReference type="GO" id="GO:0008013">
    <property type="term" value="F:beta-catenin binding"/>
    <property type="evidence" value="ECO:0007669"/>
    <property type="project" value="UniProtKB-ARBA"/>
</dbReference>
<proteinExistence type="inferred from homology"/>
<evidence type="ECO:0000256" key="9">
    <source>
        <dbReference type="ARBA" id="ARBA00023242"/>
    </source>
</evidence>
<dbReference type="CDD" id="cd21996">
    <property type="entry name" value="HMG-box_TCF7-like"/>
    <property type="match status" value="1"/>
</dbReference>
<evidence type="ECO:0000256" key="4">
    <source>
        <dbReference type="ARBA" id="ARBA00022687"/>
    </source>
</evidence>
<name>A0A7J7VCU0_PIPKU</name>
<feature type="compositionally biased region" description="Basic and acidic residues" evidence="11">
    <location>
        <begin position="317"/>
        <end position="328"/>
    </location>
</feature>
<comment type="caution">
    <text evidence="13">The sequence shown here is derived from an EMBL/GenBank/DDBJ whole genome shotgun (WGS) entry which is preliminary data.</text>
</comment>
<dbReference type="InterPro" id="IPR009071">
    <property type="entry name" value="HMG_box_dom"/>
</dbReference>
<accession>A0A7J7VCU0</accession>
<evidence type="ECO:0000256" key="2">
    <source>
        <dbReference type="ARBA" id="ARBA00006569"/>
    </source>
</evidence>
<gene>
    <name evidence="13" type="ORF">mPipKuh1_017185</name>
</gene>
<evidence type="ECO:0000256" key="11">
    <source>
        <dbReference type="SAM" id="MobiDB-lite"/>
    </source>
</evidence>
<feature type="DNA-binding region" description="HMG box" evidence="10">
    <location>
        <begin position="332"/>
        <end position="400"/>
    </location>
</feature>
<dbReference type="Gene3D" id="1.10.30.10">
    <property type="entry name" value="High mobility group box domain"/>
    <property type="match status" value="1"/>
</dbReference>
<dbReference type="SMART" id="SM01366">
    <property type="entry name" value="c-clamp"/>
    <property type="match status" value="1"/>
</dbReference>
<keyword evidence="8" id="KW-0804">Transcription</keyword>
<dbReference type="PANTHER" id="PTHR10373">
    <property type="entry name" value="TRANSCRIPTION FACTOR 7 FAMILY MEMBER"/>
    <property type="match status" value="1"/>
</dbReference>
<feature type="compositionally biased region" description="Low complexity" evidence="11">
    <location>
        <begin position="560"/>
        <end position="570"/>
    </location>
</feature>
<keyword evidence="5" id="KW-0805">Transcription regulation</keyword>
<dbReference type="Pfam" id="PF08347">
    <property type="entry name" value="CTNNB1_binding"/>
    <property type="match status" value="1"/>
</dbReference>
<dbReference type="FunFam" id="1.10.30.10:FF:000001">
    <property type="entry name" value="transcription factor 7 isoform X2"/>
    <property type="match status" value="1"/>
</dbReference>
<comment type="subcellular location">
    <subcellularLocation>
        <location evidence="1">Nucleus</location>
    </subcellularLocation>
</comment>
<dbReference type="GO" id="GO:0000981">
    <property type="term" value="F:DNA-binding transcription factor activity, RNA polymerase II-specific"/>
    <property type="evidence" value="ECO:0007669"/>
    <property type="project" value="TreeGrafter"/>
</dbReference>
<evidence type="ECO:0000313" key="13">
    <source>
        <dbReference type="EMBL" id="KAF6322939.1"/>
    </source>
</evidence>
<keyword evidence="7" id="KW-0010">Activator</keyword>
<dbReference type="SMART" id="SM00398">
    <property type="entry name" value="HMG"/>
    <property type="match status" value="1"/>
</dbReference>
<dbReference type="Pfam" id="PF00505">
    <property type="entry name" value="HMG_box"/>
    <property type="match status" value="1"/>
</dbReference>
<feature type="region of interest" description="Disordered" evidence="11">
    <location>
        <begin position="1"/>
        <end position="96"/>
    </location>
</feature>
<keyword evidence="4" id="KW-0879">Wnt signaling pathway</keyword>
<dbReference type="GO" id="GO:0000978">
    <property type="term" value="F:RNA polymerase II cis-regulatory region sequence-specific DNA binding"/>
    <property type="evidence" value="ECO:0007669"/>
    <property type="project" value="TreeGrafter"/>
</dbReference>
<dbReference type="AlphaFoldDB" id="A0A7J7VCU0"/>
<dbReference type="Proteomes" id="UP000558488">
    <property type="component" value="Unassembled WGS sequence"/>
</dbReference>
<keyword evidence="3" id="KW-0678">Repressor</keyword>
<dbReference type="InterPro" id="IPR027397">
    <property type="entry name" value="Catenin-bd_sf"/>
</dbReference>
<protein>
    <submittedName>
        <fullName evidence="13">Transcription factor 7 like 2</fullName>
    </submittedName>
</protein>
<dbReference type="PANTHER" id="PTHR10373:SF32">
    <property type="entry name" value="TRANSCRIPTION FACTOR 7-LIKE 2"/>
    <property type="match status" value="1"/>
</dbReference>
<dbReference type="InterPro" id="IPR036910">
    <property type="entry name" value="HMG_box_dom_sf"/>
</dbReference>
<evidence type="ECO:0000256" key="6">
    <source>
        <dbReference type="ARBA" id="ARBA00023125"/>
    </source>
</evidence>
<keyword evidence="14" id="KW-1185">Reference proteome</keyword>
<dbReference type="GO" id="GO:0060070">
    <property type="term" value="P:canonical Wnt signaling pathway"/>
    <property type="evidence" value="ECO:0007669"/>
    <property type="project" value="TreeGrafter"/>
</dbReference>
<feature type="compositionally biased region" description="Polar residues" evidence="11">
    <location>
        <begin position="489"/>
        <end position="500"/>
    </location>
</feature>
<evidence type="ECO:0000256" key="1">
    <source>
        <dbReference type="ARBA" id="ARBA00004123"/>
    </source>
</evidence>
<dbReference type="InterPro" id="IPR024940">
    <property type="entry name" value="TCF/LEF"/>
</dbReference>
<evidence type="ECO:0000256" key="8">
    <source>
        <dbReference type="ARBA" id="ARBA00023163"/>
    </source>
</evidence>
<feature type="domain" description="HMG box" evidence="12">
    <location>
        <begin position="332"/>
        <end position="400"/>
    </location>
</feature>
<feature type="compositionally biased region" description="Polar residues" evidence="11">
    <location>
        <begin position="300"/>
        <end position="310"/>
    </location>
</feature>
<feature type="region of interest" description="Disordered" evidence="11">
    <location>
        <begin position="556"/>
        <end position="586"/>
    </location>
</feature>
<dbReference type="GO" id="GO:0000785">
    <property type="term" value="C:chromatin"/>
    <property type="evidence" value="ECO:0007669"/>
    <property type="project" value="TreeGrafter"/>
</dbReference>
<evidence type="ECO:0000259" key="12">
    <source>
        <dbReference type="PROSITE" id="PS50118"/>
    </source>
</evidence>
<keyword evidence="9 10" id="KW-0539">Nucleus</keyword>
<feature type="region of interest" description="Disordered" evidence="11">
    <location>
        <begin position="300"/>
        <end position="332"/>
    </location>
</feature>
<dbReference type="Gene3D" id="4.10.900.10">
    <property type="entry name" value="TCF3-CBD (Catenin binding domain)"/>
    <property type="match status" value="1"/>
</dbReference>
<evidence type="ECO:0000256" key="5">
    <source>
        <dbReference type="ARBA" id="ARBA00023015"/>
    </source>
</evidence>
<reference evidence="13 14" key="1">
    <citation type="journal article" date="2020" name="Nature">
        <title>Six reference-quality genomes reveal evolution of bat adaptations.</title>
        <authorList>
            <person name="Jebb D."/>
            <person name="Huang Z."/>
            <person name="Pippel M."/>
            <person name="Hughes G.M."/>
            <person name="Lavrichenko K."/>
            <person name="Devanna P."/>
            <person name="Winkler S."/>
            <person name="Jermiin L.S."/>
            <person name="Skirmuntt E.C."/>
            <person name="Katzourakis A."/>
            <person name="Burkitt-Gray L."/>
            <person name="Ray D.A."/>
            <person name="Sullivan K.A.M."/>
            <person name="Roscito J.G."/>
            <person name="Kirilenko B.M."/>
            <person name="Davalos L.M."/>
            <person name="Corthals A.P."/>
            <person name="Power M.L."/>
            <person name="Jones G."/>
            <person name="Ransome R.D."/>
            <person name="Dechmann D.K.N."/>
            <person name="Locatelli A.G."/>
            <person name="Puechmaille S.J."/>
            <person name="Fedrigo O."/>
            <person name="Jarvis E.D."/>
            <person name="Hiller M."/>
            <person name="Vernes S.C."/>
            <person name="Myers E.W."/>
            <person name="Teeling E.C."/>
        </authorList>
    </citation>
    <scope>NUCLEOTIDE SEQUENCE [LARGE SCALE GENOMIC DNA]</scope>
    <source>
        <strain evidence="13">MPipKuh1</strain>
        <tissue evidence="13">Flight muscle</tissue>
    </source>
</reference>
<keyword evidence="6 10" id="KW-0238">DNA-binding</keyword>
<feature type="compositionally biased region" description="Polar residues" evidence="11">
    <location>
        <begin position="577"/>
        <end position="586"/>
    </location>
</feature>
<evidence type="ECO:0000256" key="10">
    <source>
        <dbReference type="PROSITE-ProRule" id="PRU00267"/>
    </source>
</evidence>
<dbReference type="SUPFAM" id="SSF47095">
    <property type="entry name" value="HMG-box"/>
    <property type="match status" value="1"/>
</dbReference>
<dbReference type="GO" id="GO:0071664">
    <property type="term" value="C:catenin-TCF7L2 complex"/>
    <property type="evidence" value="ECO:0007669"/>
    <property type="project" value="TreeGrafter"/>
</dbReference>
<feature type="compositionally biased region" description="Basic and acidic residues" evidence="11">
    <location>
        <begin position="19"/>
        <end position="43"/>
    </location>
</feature>
<dbReference type="FunFam" id="4.10.900.10:FF:000002">
    <property type="entry name" value="transcription factor 7-like 2 isoform X1"/>
    <property type="match status" value="1"/>
</dbReference>
<sequence length="586" mass="64142">MPQLNGGGGDDLGANDELISFKDEGEQEEKSSENSSAERDLADVKSSLVNESETNQNSSSDSEAERRPPPRSESFRDKSRESLEEAAKRQDGGLFKGPPYPGYPFIMIPDLTSPYLPNGSLSPTARTYLQMKWPLLDVQAGTLQSRQALKDARSPSPAHIVSNKVPVVQHPHHVHPLTPLITYSNEHFTPGNPPPHLPADVDPKTGIPRPPHPPDISPYYPLSPGTVGQIPHPLGWLVPQQGQPVYPITTGGFRHPYPTALTVNASMSSFLSSRFPPHMVPPHHTLHTTGIPHPAIVTPTVKQESSQSDVGSLHSSKHQDSKKEEEKKKPHIKKPLNAFMLYMKEMRAKVVAECTLKESAAINQILGRRWHALSREEQAKYYELARKERQLHMQLYPGWSARDNYGKKKKRKRDKQPGETNDANTPKKCRALFGLDRQTLWCKPCRRKKKCVRYIQGEGSCLSPPSSDGSLLDSPPPSPNLLGSPPQDAKSQTEQTQPLSLSLKPDPLAHLPMMPPPPALLLAEAAHGKAPALCPNGALDLPPAAALQPVLPASSIAQPSTSSLHSHSSLAGPQPQPLSLVTKSLE</sequence>
<evidence type="ECO:0000313" key="14">
    <source>
        <dbReference type="Proteomes" id="UP000558488"/>
    </source>
</evidence>
<feature type="compositionally biased region" description="Low complexity" evidence="11">
    <location>
        <begin position="460"/>
        <end position="473"/>
    </location>
</feature>
<evidence type="ECO:0000256" key="7">
    <source>
        <dbReference type="ARBA" id="ARBA00023159"/>
    </source>
</evidence>
<evidence type="ECO:0000256" key="3">
    <source>
        <dbReference type="ARBA" id="ARBA00022491"/>
    </source>
</evidence>
<comment type="similarity">
    <text evidence="2">Belongs to the TCF/LEF family.</text>
</comment>
<feature type="region of interest" description="Disordered" evidence="11">
    <location>
        <begin position="460"/>
        <end position="515"/>
    </location>
</feature>
<dbReference type="EMBL" id="JACAGB010000015">
    <property type="protein sequence ID" value="KAF6322939.1"/>
    <property type="molecule type" value="Genomic_DNA"/>
</dbReference>
<dbReference type="GO" id="GO:1990907">
    <property type="term" value="C:beta-catenin-TCF complex"/>
    <property type="evidence" value="ECO:0007669"/>
    <property type="project" value="TreeGrafter"/>
</dbReference>
<organism evidence="13 14">
    <name type="scientific">Pipistrellus kuhlii</name>
    <name type="common">Kuhl's pipistrelle</name>
    <dbReference type="NCBI Taxonomy" id="59472"/>
    <lineage>
        <taxon>Eukaryota</taxon>
        <taxon>Metazoa</taxon>
        <taxon>Chordata</taxon>
        <taxon>Craniata</taxon>
        <taxon>Vertebrata</taxon>
        <taxon>Euteleostomi</taxon>
        <taxon>Mammalia</taxon>
        <taxon>Eutheria</taxon>
        <taxon>Laurasiatheria</taxon>
        <taxon>Chiroptera</taxon>
        <taxon>Yangochiroptera</taxon>
        <taxon>Vespertilionidae</taxon>
        <taxon>Pipistrellus</taxon>
    </lineage>
</organism>